<proteinExistence type="predicted"/>
<organism evidence="1">
    <name type="scientific">uncultured Caudovirales phage</name>
    <dbReference type="NCBI Taxonomy" id="2100421"/>
    <lineage>
        <taxon>Viruses</taxon>
        <taxon>Duplodnaviria</taxon>
        <taxon>Heunggongvirae</taxon>
        <taxon>Uroviricota</taxon>
        <taxon>Caudoviricetes</taxon>
        <taxon>Peduoviridae</taxon>
        <taxon>Maltschvirus</taxon>
        <taxon>Maltschvirus maltsch</taxon>
    </lineage>
</organism>
<gene>
    <name evidence="1" type="ORF">UFOVP707_64</name>
</gene>
<accession>A0A6J5NVJ5</accession>
<reference evidence="1" key="1">
    <citation type="submission" date="2020-04" db="EMBL/GenBank/DDBJ databases">
        <authorList>
            <person name="Chiriac C."/>
            <person name="Salcher M."/>
            <person name="Ghai R."/>
            <person name="Kavagutti S V."/>
        </authorList>
    </citation>
    <scope>NUCLEOTIDE SEQUENCE</scope>
</reference>
<sequence length="90" mass="10155">MNAPVKELSIREQRIEQAKRELRELTRRVPFDFQAAGATRLAAYRKLAERAVKSVGRQHTKPDDLEKLVREIRALATASPESCAAILNKA</sequence>
<dbReference type="EMBL" id="LR796684">
    <property type="protein sequence ID" value="CAB4159224.1"/>
    <property type="molecule type" value="Genomic_DNA"/>
</dbReference>
<evidence type="ECO:0000313" key="1">
    <source>
        <dbReference type="EMBL" id="CAB4159224.1"/>
    </source>
</evidence>
<name>A0A6J5NVJ5_9CAUD</name>
<protein>
    <submittedName>
        <fullName evidence="1">Uncharacterized protein</fullName>
    </submittedName>
</protein>